<accession>A0A6B2JTB6</accession>
<sequence>MRSTIFTSLAALGLLAACEATPPASPIPAAPAEALPADCPNAAACEVASLLADDMWFHRDEMEYDGVTVERIEAIGPVLYIESRFPFSSSDIAQANKAFIERIGIEDMRSVFCDGSPESEAFFALGAQVRIRYVTRNRVAFFDHLIEAC</sequence>
<dbReference type="EMBL" id="JAAGAB010000001">
    <property type="protein sequence ID" value="NDU99413.1"/>
    <property type="molecule type" value="Genomic_DNA"/>
</dbReference>
<evidence type="ECO:0000313" key="3">
    <source>
        <dbReference type="Proteomes" id="UP000474757"/>
    </source>
</evidence>
<comment type="caution">
    <text evidence="2">The sequence shown here is derived from an EMBL/GenBank/DDBJ whole genome shotgun (WGS) entry which is preliminary data.</text>
</comment>
<keyword evidence="3" id="KW-1185">Reference proteome</keyword>
<evidence type="ECO:0000256" key="1">
    <source>
        <dbReference type="SAM" id="SignalP"/>
    </source>
</evidence>
<dbReference type="Proteomes" id="UP000474757">
    <property type="component" value="Unassembled WGS sequence"/>
</dbReference>
<organism evidence="2 3">
    <name type="scientific">Pseudoroseicyclus tamaricis</name>
    <dbReference type="NCBI Taxonomy" id="2705421"/>
    <lineage>
        <taxon>Bacteria</taxon>
        <taxon>Pseudomonadati</taxon>
        <taxon>Pseudomonadota</taxon>
        <taxon>Alphaproteobacteria</taxon>
        <taxon>Rhodobacterales</taxon>
        <taxon>Paracoccaceae</taxon>
        <taxon>Pseudoroseicyclus</taxon>
    </lineage>
</organism>
<dbReference type="PROSITE" id="PS51257">
    <property type="entry name" value="PROKAR_LIPOPROTEIN"/>
    <property type="match status" value="1"/>
</dbReference>
<evidence type="ECO:0000313" key="2">
    <source>
        <dbReference type="EMBL" id="NDU99413.1"/>
    </source>
</evidence>
<keyword evidence="1" id="KW-0732">Signal</keyword>
<reference evidence="2 3" key="1">
    <citation type="submission" date="2020-02" db="EMBL/GenBank/DDBJ databases">
        <title>Pseudoroseicyclus tamarix, sp. nov., isolated from offshore sediment of a Tamarix chinensis forest.</title>
        <authorList>
            <person name="Gai Y."/>
        </authorList>
    </citation>
    <scope>NUCLEOTIDE SEQUENCE [LARGE SCALE GENOMIC DNA]</scope>
    <source>
        <strain evidence="2 3">CLL3-39</strain>
    </source>
</reference>
<proteinExistence type="predicted"/>
<gene>
    <name evidence="2" type="ORF">GZA08_00330</name>
</gene>
<feature type="signal peptide" evidence="1">
    <location>
        <begin position="1"/>
        <end position="16"/>
    </location>
</feature>
<name>A0A6B2JTB6_9RHOB</name>
<protein>
    <recommendedName>
        <fullName evidence="4">Lipoprotein</fullName>
    </recommendedName>
</protein>
<dbReference type="AlphaFoldDB" id="A0A6B2JTB6"/>
<evidence type="ECO:0008006" key="4">
    <source>
        <dbReference type="Google" id="ProtNLM"/>
    </source>
</evidence>
<dbReference type="RefSeq" id="WP_163888878.1">
    <property type="nucleotide sequence ID" value="NZ_JAAFYS010000001.1"/>
</dbReference>
<feature type="chain" id="PRO_5025352598" description="Lipoprotein" evidence="1">
    <location>
        <begin position="17"/>
        <end position="149"/>
    </location>
</feature>